<dbReference type="PROSITE" id="PS51819">
    <property type="entry name" value="VOC"/>
    <property type="match status" value="1"/>
</dbReference>
<dbReference type="SUPFAM" id="SSF54593">
    <property type="entry name" value="Glyoxalase/Bleomycin resistance protein/Dihydroxybiphenyl dioxygenase"/>
    <property type="match status" value="1"/>
</dbReference>
<reference evidence="4" key="1">
    <citation type="submission" date="2017-09" db="EMBL/GenBank/DDBJ databases">
        <title>Metaegenomics of thermophilic ammonia-oxidizing enrichment culture.</title>
        <authorList>
            <person name="Kato S."/>
            <person name="Suzuki K."/>
        </authorList>
    </citation>
    <scope>NUCLEOTIDE SEQUENCE [LARGE SCALE GENOMIC DNA]</scope>
</reference>
<feature type="compositionally biased region" description="Low complexity" evidence="1">
    <location>
        <begin position="135"/>
        <end position="145"/>
    </location>
</feature>
<proteinExistence type="predicted"/>
<dbReference type="InterPro" id="IPR029068">
    <property type="entry name" value="Glyas_Bleomycin-R_OHBP_Dase"/>
</dbReference>
<feature type="region of interest" description="Disordered" evidence="1">
    <location>
        <begin position="120"/>
        <end position="145"/>
    </location>
</feature>
<dbReference type="EMBL" id="BEHY01000004">
    <property type="protein sequence ID" value="GBD08143.1"/>
    <property type="molecule type" value="Genomic_DNA"/>
</dbReference>
<sequence>MPVVRKVQGVLYRVQDLARAKAFYGETLGLPMRGEDPEGRWVEFGPPRGPRILLHQSPEGAAGNAGGGALFEVRNARRVLNRLKRQGVRTGELVEIPGVMVLGTFYDPDGNPLHVVQSLLPKAPRRRKAPEEGEAGPAEGSAPGG</sequence>
<dbReference type="Gene3D" id="3.10.180.10">
    <property type="entry name" value="2,3-Dihydroxybiphenyl 1,2-Dioxygenase, domain 1"/>
    <property type="match status" value="1"/>
</dbReference>
<comment type="caution">
    <text evidence="3">The sequence shown here is derived from an EMBL/GenBank/DDBJ whole genome shotgun (WGS) entry which is preliminary data.</text>
</comment>
<protein>
    <recommendedName>
        <fullName evidence="2">VOC domain-containing protein</fullName>
    </recommendedName>
</protein>
<organism evidence="3 4">
    <name type="scientific">Candidatus Thermoflexus japonica</name>
    <dbReference type="NCBI Taxonomy" id="2035417"/>
    <lineage>
        <taxon>Bacteria</taxon>
        <taxon>Bacillati</taxon>
        <taxon>Chloroflexota</taxon>
        <taxon>Thermoflexia</taxon>
        <taxon>Thermoflexales</taxon>
        <taxon>Thermoflexaceae</taxon>
        <taxon>Thermoflexus</taxon>
    </lineage>
</organism>
<dbReference type="InterPro" id="IPR004360">
    <property type="entry name" value="Glyas_Fos-R_dOase_dom"/>
</dbReference>
<dbReference type="Pfam" id="PF00903">
    <property type="entry name" value="Glyoxalase"/>
    <property type="match status" value="1"/>
</dbReference>
<accession>A0A2H5Y3W7</accession>
<evidence type="ECO:0000259" key="2">
    <source>
        <dbReference type="PROSITE" id="PS51819"/>
    </source>
</evidence>
<dbReference type="InterPro" id="IPR037523">
    <property type="entry name" value="VOC_core"/>
</dbReference>
<dbReference type="Proteomes" id="UP000236642">
    <property type="component" value="Unassembled WGS sequence"/>
</dbReference>
<dbReference type="AlphaFoldDB" id="A0A2H5Y3W7"/>
<evidence type="ECO:0000313" key="4">
    <source>
        <dbReference type="Proteomes" id="UP000236642"/>
    </source>
</evidence>
<name>A0A2H5Y3W7_9CHLR</name>
<feature type="domain" description="VOC" evidence="2">
    <location>
        <begin position="6"/>
        <end position="118"/>
    </location>
</feature>
<gene>
    <name evidence="3" type="ORF">HRbin22_00376</name>
</gene>
<evidence type="ECO:0000256" key="1">
    <source>
        <dbReference type="SAM" id="MobiDB-lite"/>
    </source>
</evidence>
<dbReference type="CDD" id="cd06587">
    <property type="entry name" value="VOC"/>
    <property type="match status" value="1"/>
</dbReference>
<evidence type="ECO:0000313" key="3">
    <source>
        <dbReference type="EMBL" id="GBD08143.1"/>
    </source>
</evidence>